<protein>
    <submittedName>
        <fullName evidence="2">Uncharacterized protein</fullName>
    </submittedName>
</protein>
<gene>
    <name evidence="2" type="ORF">GCM10009863_53950</name>
</gene>
<organism evidence="2 3">
    <name type="scientific">Streptomyces axinellae</name>
    <dbReference type="NCBI Taxonomy" id="552788"/>
    <lineage>
        <taxon>Bacteria</taxon>
        <taxon>Bacillati</taxon>
        <taxon>Actinomycetota</taxon>
        <taxon>Actinomycetes</taxon>
        <taxon>Kitasatosporales</taxon>
        <taxon>Streptomycetaceae</taxon>
        <taxon>Streptomyces</taxon>
    </lineage>
</organism>
<dbReference type="Proteomes" id="UP001501447">
    <property type="component" value="Unassembled WGS sequence"/>
</dbReference>
<comment type="caution">
    <text evidence="2">The sequence shown here is derived from an EMBL/GenBank/DDBJ whole genome shotgun (WGS) entry which is preliminary data.</text>
</comment>
<evidence type="ECO:0000313" key="2">
    <source>
        <dbReference type="EMBL" id="GAA2631434.1"/>
    </source>
</evidence>
<evidence type="ECO:0000256" key="1">
    <source>
        <dbReference type="SAM" id="MobiDB-lite"/>
    </source>
</evidence>
<feature type="region of interest" description="Disordered" evidence="1">
    <location>
        <begin position="1"/>
        <end position="41"/>
    </location>
</feature>
<feature type="compositionally biased region" description="Low complexity" evidence="1">
    <location>
        <begin position="271"/>
        <end position="289"/>
    </location>
</feature>
<dbReference type="RefSeq" id="WP_344569346.1">
    <property type="nucleotide sequence ID" value="NZ_BAAARJ010000020.1"/>
</dbReference>
<feature type="compositionally biased region" description="Low complexity" evidence="1">
    <location>
        <begin position="236"/>
        <end position="251"/>
    </location>
</feature>
<dbReference type="EMBL" id="BAAARJ010000020">
    <property type="protein sequence ID" value="GAA2631434.1"/>
    <property type="molecule type" value="Genomic_DNA"/>
</dbReference>
<accession>A0ABP6D311</accession>
<reference evidence="3" key="1">
    <citation type="journal article" date="2019" name="Int. J. Syst. Evol. Microbiol.">
        <title>The Global Catalogue of Microorganisms (GCM) 10K type strain sequencing project: providing services to taxonomists for standard genome sequencing and annotation.</title>
        <authorList>
            <consortium name="The Broad Institute Genomics Platform"/>
            <consortium name="The Broad Institute Genome Sequencing Center for Infectious Disease"/>
            <person name="Wu L."/>
            <person name="Ma J."/>
        </authorList>
    </citation>
    <scope>NUCLEOTIDE SEQUENCE [LARGE SCALE GENOMIC DNA]</scope>
    <source>
        <strain evidence="3">JCM 16373</strain>
    </source>
</reference>
<keyword evidence="3" id="KW-1185">Reference proteome</keyword>
<name>A0ABP6D311_9ACTN</name>
<proteinExistence type="predicted"/>
<feature type="region of interest" description="Disordered" evidence="1">
    <location>
        <begin position="236"/>
        <end position="295"/>
    </location>
</feature>
<evidence type="ECO:0000313" key="3">
    <source>
        <dbReference type="Proteomes" id="UP001501447"/>
    </source>
</evidence>
<sequence>MPETPGRSQADERNNRRLTRNNGPLGTSVLPKRAKDHELDDQGDIRVNPFLVPLEEIPREVILDGKPGAVWHFSAVLRGEPDNPDVLRWRVMLGSEELLTVMSRMDFLKVLGGLRKGALEEQKANPEEEIAYPTQEGLAKNISGLGHTTIAVDFKIHGATKAGKAALSGEFRYDPACNAGWINDKSGRYMSKRVRTKKTDRDPEKIAEWGQAVAKEFSDHLGIPVPFNQLKTSSNPVATPAAALQPTAARPSSSAVTARPAKRPRDPATDTARNATEEAVANTANTANTAKRKHR</sequence>